<protein>
    <submittedName>
        <fullName evidence="1">Uncharacterized protein</fullName>
    </submittedName>
</protein>
<reference evidence="1" key="1">
    <citation type="submission" date="2023-03" db="EMBL/GenBank/DDBJ databases">
        <title>Massive genome expansion in bonnet fungi (Mycena s.s.) driven by repeated elements and novel gene families across ecological guilds.</title>
        <authorList>
            <consortium name="Lawrence Berkeley National Laboratory"/>
            <person name="Harder C.B."/>
            <person name="Miyauchi S."/>
            <person name="Viragh M."/>
            <person name="Kuo A."/>
            <person name="Thoen E."/>
            <person name="Andreopoulos B."/>
            <person name="Lu D."/>
            <person name="Skrede I."/>
            <person name="Drula E."/>
            <person name="Henrissat B."/>
            <person name="Morin E."/>
            <person name="Kohler A."/>
            <person name="Barry K."/>
            <person name="LaButti K."/>
            <person name="Morin E."/>
            <person name="Salamov A."/>
            <person name="Lipzen A."/>
            <person name="Mereny Z."/>
            <person name="Hegedus B."/>
            <person name="Baldrian P."/>
            <person name="Stursova M."/>
            <person name="Weitz H."/>
            <person name="Taylor A."/>
            <person name="Grigoriev I.V."/>
            <person name="Nagy L.G."/>
            <person name="Martin F."/>
            <person name="Kauserud H."/>
        </authorList>
    </citation>
    <scope>NUCLEOTIDE SEQUENCE</scope>
    <source>
        <strain evidence="1">CBHHK067</strain>
    </source>
</reference>
<name>A0AAD7BPP1_MYCRO</name>
<evidence type="ECO:0000313" key="1">
    <source>
        <dbReference type="EMBL" id="KAJ7626493.1"/>
    </source>
</evidence>
<organism evidence="1 2">
    <name type="scientific">Mycena rosella</name>
    <name type="common">Pink bonnet</name>
    <name type="synonym">Agaricus rosellus</name>
    <dbReference type="NCBI Taxonomy" id="1033263"/>
    <lineage>
        <taxon>Eukaryota</taxon>
        <taxon>Fungi</taxon>
        <taxon>Dikarya</taxon>
        <taxon>Basidiomycota</taxon>
        <taxon>Agaricomycotina</taxon>
        <taxon>Agaricomycetes</taxon>
        <taxon>Agaricomycetidae</taxon>
        <taxon>Agaricales</taxon>
        <taxon>Marasmiineae</taxon>
        <taxon>Mycenaceae</taxon>
        <taxon>Mycena</taxon>
    </lineage>
</organism>
<gene>
    <name evidence="1" type="ORF">B0H17DRAFT_1151003</name>
</gene>
<accession>A0AAD7BPP1</accession>
<comment type="caution">
    <text evidence="1">The sequence shown here is derived from an EMBL/GenBank/DDBJ whole genome shotgun (WGS) entry which is preliminary data.</text>
</comment>
<sequence>MAFESACLSMTCVPIWAASSSQSSRTGMAARATGGAGRGGAACGGLRTNEVALDKRVRTPDAARGTHRLHGLVPGHIKFWGTIVGLGNYLCVLSPHSLAAAAPTWIRVFLDSLAA</sequence>
<dbReference type="AlphaFoldDB" id="A0AAD7BPP1"/>
<keyword evidence="2" id="KW-1185">Reference proteome</keyword>
<proteinExistence type="predicted"/>
<dbReference type="Proteomes" id="UP001221757">
    <property type="component" value="Unassembled WGS sequence"/>
</dbReference>
<dbReference type="EMBL" id="JARKIE010000582">
    <property type="protein sequence ID" value="KAJ7626493.1"/>
    <property type="molecule type" value="Genomic_DNA"/>
</dbReference>
<evidence type="ECO:0000313" key="2">
    <source>
        <dbReference type="Proteomes" id="UP001221757"/>
    </source>
</evidence>